<dbReference type="AlphaFoldDB" id="A0A672MJE8"/>
<feature type="region of interest" description="Disordered" evidence="1">
    <location>
        <begin position="20"/>
        <end position="125"/>
    </location>
</feature>
<evidence type="ECO:0000313" key="3">
    <source>
        <dbReference type="Proteomes" id="UP000472262"/>
    </source>
</evidence>
<organism evidence="2 3">
    <name type="scientific">Sinocyclocheilus grahami</name>
    <name type="common">Dianchi golden-line fish</name>
    <name type="synonym">Barbus grahami</name>
    <dbReference type="NCBI Taxonomy" id="75366"/>
    <lineage>
        <taxon>Eukaryota</taxon>
        <taxon>Metazoa</taxon>
        <taxon>Chordata</taxon>
        <taxon>Craniata</taxon>
        <taxon>Vertebrata</taxon>
        <taxon>Euteleostomi</taxon>
        <taxon>Actinopterygii</taxon>
        <taxon>Neopterygii</taxon>
        <taxon>Teleostei</taxon>
        <taxon>Ostariophysi</taxon>
        <taxon>Cypriniformes</taxon>
        <taxon>Cyprinidae</taxon>
        <taxon>Cyprininae</taxon>
        <taxon>Sinocyclocheilus</taxon>
    </lineage>
</organism>
<reference evidence="2" key="1">
    <citation type="submission" date="2025-08" db="UniProtKB">
        <authorList>
            <consortium name="Ensembl"/>
        </authorList>
    </citation>
    <scope>IDENTIFICATION</scope>
</reference>
<dbReference type="InParanoid" id="A0A672MJE8"/>
<dbReference type="PANTHER" id="PTHR15742:SF2">
    <property type="entry name" value="PROTEIN SOGA3"/>
    <property type="match status" value="1"/>
</dbReference>
<dbReference type="Ensembl" id="ENSSGRT00000041638.1">
    <property type="protein sequence ID" value="ENSSGRP00000038834.1"/>
    <property type="gene ID" value="ENSSGRG00000021280.1"/>
</dbReference>
<feature type="compositionally biased region" description="Low complexity" evidence="1">
    <location>
        <begin position="78"/>
        <end position="92"/>
    </location>
</feature>
<dbReference type="InterPro" id="IPR049885">
    <property type="entry name" value="MTCL1-3"/>
</dbReference>
<protein>
    <submittedName>
        <fullName evidence="2">SOGA family member 3b</fullName>
    </submittedName>
</protein>
<dbReference type="PANTHER" id="PTHR15742">
    <property type="entry name" value="GIRDIN"/>
    <property type="match status" value="1"/>
</dbReference>
<feature type="region of interest" description="Disordered" evidence="1">
    <location>
        <begin position="130"/>
        <end position="149"/>
    </location>
</feature>
<keyword evidence="3" id="KW-1185">Reference proteome</keyword>
<reference evidence="2" key="2">
    <citation type="submission" date="2025-09" db="UniProtKB">
        <authorList>
            <consortium name="Ensembl"/>
        </authorList>
    </citation>
    <scope>IDENTIFICATION</scope>
</reference>
<evidence type="ECO:0000313" key="2">
    <source>
        <dbReference type="Ensembl" id="ENSSGRP00000038834.1"/>
    </source>
</evidence>
<sequence length="353" mass="38978">MSQLLQTVCVVGGHDMMSSAASGAADFPPSADITEERRRPSPGQTPAKPAIKPSGSRSSSSAASKLGGKGTKGREGEQAAQGARVVRVRGAAPVHGAEAEAVWETEERIDRTPSPDTSRALRLPCVHRDSCSEQAGGSSGGGVRGRERQSEAAAGGEYVGCGPAFWGGGCLHSELIQYHINKRLKKSGRMQRTASGEAQPGPVPDAQAASGADEPVTQQNEALQDEIQRLEDENEDLRNEIEEMRTEMEEMRDTFYEEDTCQLQDMRRELERANKNCRILQYRLRKAERKRLRYAQTGEIDEDLLRSLEQDLKASTNVFFIFKGNQRRSMINYPSPSTYLHHFYLITKNMSFS</sequence>
<feature type="region of interest" description="Disordered" evidence="1">
    <location>
        <begin position="187"/>
        <end position="219"/>
    </location>
</feature>
<evidence type="ECO:0000256" key="1">
    <source>
        <dbReference type="SAM" id="MobiDB-lite"/>
    </source>
</evidence>
<feature type="compositionally biased region" description="Low complexity" evidence="1">
    <location>
        <begin position="52"/>
        <end position="66"/>
    </location>
</feature>
<dbReference type="Proteomes" id="UP000472262">
    <property type="component" value="Unassembled WGS sequence"/>
</dbReference>
<name>A0A672MJE8_SINGR</name>
<proteinExistence type="predicted"/>
<accession>A0A672MJE8</accession>